<evidence type="ECO:0000256" key="1">
    <source>
        <dbReference type="ARBA" id="ARBA00004613"/>
    </source>
</evidence>
<evidence type="ECO:0000256" key="3">
    <source>
        <dbReference type="ARBA" id="ARBA00022471"/>
    </source>
</evidence>
<reference evidence="8" key="2">
    <citation type="submission" date="2017-02" db="EMBL/GenBank/DDBJ databases">
        <title>Sunflower complete genome.</title>
        <authorList>
            <person name="Langlade N."/>
            <person name="Munos S."/>
        </authorList>
    </citation>
    <scope>NUCLEOTIDE SEQUENCE [LARGE SCALE GENOMIC DNA]</scope>
    <source>
        <tissue evidence="8">Leaves</tissue>
    </source>
</reference>
<dbReference type="GO" id="GO:0005576">
    <property type="term" value="C:extracellular region"/>
    <property type="evidence" value="ECO:0007669"/>
    <property type="project" value="UniProtKB-SubCell"/>
</dbReference>
<dbReference type="Proteomes" id="UP000215914">
    <property type="component" value="Chromosome 2"/>
</dbReference>
<dbReference type="OMA" id="WTFRENI"/>
<name>A0A251VJ59_HELAN</name>
<dbReference type="GO" id="GO:0060320">
    <property type="term" value="P:rejection of self pollen"/>
    <property type="evidence" value="ECO:0007669"/>
    <property type="project" value="UniProtKB-KW"/>
</dbReference>
<gene>
    <name evidence="8" type="ORF">HannXRQ_Chr02g0059401</name>
    <name evidence="7" type="ORF">HanXRQr2_Chr02g0085991</name>
</gene>
<dbReference type="PANTHER" id="PTHR31232:SF149">
    <property type="entry name" value="S-PROTEIN HOMOLOG"/>
    <property type="match status" value="1"/>
</dbReference>
<evidence type="ECO:0000256" key="2">
    <source>
        <dbReference type="ARBA" id="ARBA00005581"/>
    </source>
</evidence>
<evidence type="ECO:0000256" key="5">
    <source>
        <dbReference type="ARBA" id="ARBA00022729"/>
    </source>
</evidence>
<dbReference type="Gramene" id="mRNA:HanXRQr2_Chr02g0085991">
    <property type="protein sequence ID" value="CDS:HanXRQr2_Chr02g0085991.1"/>
    <property type="gene ID" value="HanXRQr2_Chr02g0085991"/>
</dbReference>
<evidence type="ECO:0000313" key="8">
    <source>
        <dbReference type="EMBL" id="OTG35688.1"/>
    </source>
</evidence>
<evidence type="ECO:0000256" key="4">
    <source>
        <dbReference type="ARBA" id="ARBA00022525"/>
    </source>
</evidence>
<evidence type="ECO:0000313" key="7">
    <source>
        <dbReference type="EMBL" id="KAF5820190.1"/>
    </source>
</evidence>
<dbReference type="InParanoid" id="A0A251VJ59"/>
<dbReference type="InterPro" id="IPR010264">
    <property type="entry name" value="Self-incomp_S1"/>
</dbReference>
<keyword evidence="5 6" id="KW-0732">Signal</keyword>
<feature type="signal peptide" evidence="6">
    <location>
        <begin position="1"/>
        <end position="20"/>
    </location>
</feature>
<reference evidence="7 9" key="1">
    <citation type="journal article" date="2017" name="Nature">
        <title>The sunflower genome provides insights into oil metabolism, flowering and Asterid evolution.</title>
        <authorList>
            <person name="Badouin H."/>
            <person name="Gouzy J."/>
            <person name="Grassa C.J."/>
            <person name="Murat F."/>
            <person name="Staton S.E."/>
            <person name="Cottret L."/>
            <person name="Lelandais-Briere C."/>
            <person name="Owens G.L."/>
            <person name="Carrere S."/>
            <person name="Mayjonade B."/>
            <person name="Legrand L."/>
            <person name="Gill N."/>
            <person name="Kane N.C."/>
            <person name="Bowers J.E."/>
            <person name="Hubner S."/>
            <person name="Bellec A."/>
            <person name="Berard A."/>
            <person name="Berges H."/>
            <person name="Blanchet N."/>
            <person name="Boniface M.C."/>
            <person name="Brunel D."/>
            <person name="Catrice O."/>
            <person name="Chaidir N."/>
            <person name="Claudel C."/>
            <person name="Donnadieu C."/>
            <person name="Faraut T."/>
            <person name="Fievet G."/>
            <person name="Helmstetter N."/>
            <person name="King M."/>
            <person name="Knapp S.J."/>
            <person name="Lai Z."/>
            <person name="Le Paslier M.C."/>
            <person name="Lippi Y."/>
            <person name="Lorenzon L."/>
            <person name="Mandel J.R."/>
            <person name="Marage G."/>
            <person name="Marchand G."/>
            <person name="Marquand E."/>
            <person name="Bret-Mestries E."/>
            <person name="Morien E."/>
            <person name="Nambeesan S."/>
            <person name="Nguyen T."/>
            <person name="Pegot-Espagnet P."/>
            <person name="Pouilly N."/>
            <person name="Raftis F."/>
            <person name="Sallet E."/>
            <person name="Schiex T."/>
            <person name="Thomas J."/>
            <person name="Vandecasteele C."/>
            <person name="Vares D."/>
            <person name="Vear F."/>
            <person name="Vautrin S."/>
            <person name="Crespi M."/>
            <person name="Mangin B."/>
            <person name="Burke J.M."/>
            <person name="Salse J."/>
            <person name="Munos S."/>
            <person name="Vincourt P."/>
            <person name="Rieseberg L.H."/>
            <person name="Langlade N.B."/>
        </authorList>
    </citation>
    <scope>NUCLEOTIDE SEQUENCE [LARGE SCALE GENOMIC DNA]</scope>
    <source>
        <strain evidence="9">cv. SF193</strain>
        <tissue evidence="7">Leaves</tissue>
    </source>
</reference>
<organism evidence="8 9">
    <name type="scientific">Helianthus annuus</name>
    <name type="common">Common sunflower</name>
    <dbReference type="NCBI Taxonomy" id="4232"/>
    <lineage>
        <taxon>Eukaryota</taxon>
        <taxon>Viridiplantae</taxon>
        <taxon>Streptophyta</taxon>
        <taxon>Embryophyta</taxon>
        <taxon>Tracheophyta</taxon>
        <taxon>Spermatophyta</taxon>
        <taxon>Magnoliopsida</taxon>
        <taxon>eudicotyledons</taxon>
        <taxon>Gunneridae</taxon>
        <taxon>Pentapetalae</taxon>
        <taxon>asterids</taxon>
        <taxon>campanulids</taxon>
        <taxon>Asterales</taxon>
        <taxon>Asteraceae</taxon>
        <taxon>Asteroideae</taxon>
        <taxon>Heliantheae alliance</taxon>
        <taxon>Heliantheae</taxon>
        <taxon>Helianthus</taxon>
    </lineage>
</organism>
<comment type="subcellular location">
    <subcellularLocation>
        <location evidence="1 6">Secreted</location>
    </subcellularLocation>
</comment>
<dbReference type="Pfam" id="PF05938">
    <property type="entry name" value="Self-incomp_S1"/>
    <property type="match status" value="1"/>
</dbReference>
<dbReference type="EMBL" id="CM007891">
    <property type="protein sequence ID" value="OTG35688.1"/>
    <property type="molecule type" value="Genomic_DNA"/>
</dbReference>
<evidence type="ECO:0000313" key="9">
    <source>
        <dbReference type="Proteomes" id="UP000215914"/>
    </source>
</evidence>
<sequence length="148" mass="17804">MMKKLFIFVFIFLGLNVVNGCPFFLSKYFVNIHSSIHNDNVTLRCQSKDDDLGSHVLSPNNDYEWSFCQSFSRATLFFCHFWWNNNEQIFDVFNSTMGEWCREGRPEGDICRWLVREDGFYFYEPIEYGRWLKQYYWKPVSKTSLTYG</sequence>
<evidence type="ECO:0000256" key="6">
    <source>
        <dbReference type="RuleBase" id="RU367044"/>
    </source>
</evidence>
<keyword evidence="4 6" id="KW-0964">Secreted</keyword>
<comment type="similarity">
    <text evidence="2 6">Belongs to the plant self-incompatibility (S1) protein family.</text>
</comment>
<protein>
    <recommendedName>
        <fullName evidence="6">S-protein homolog</fullName>
    </recommendedName>
</protein>
<feature type="chain" id="PRO_5025092699" description="S-protein homolog" evidence="6">
    <location>
        <begin position="21"/>
        <end position="148"/>
    </location>
</feature>
<dbReference type="EMBL" id="MNCJ02000317">
    <property type="protein sequence ID" value="KAF5820190.1"/>
    <property type="molecule type" value="Genomic_DNA"/>
</dbReference>
<reference evidence="7" key="3">
    <citation type="submission" date="2020-06" db="EMBL/GenBank/DDBJ databases">
        <title>Helianthus annuus Genome sequencing and assembly Release 2.</title>
        <authorList>
            <person name="Gouzy J."/>
            <person name="Langlade N."/>
            <person name="Munos S."/>
        </authorList>
    </citation>
    <scope>NUCLEOTIDE SEQUENCE</scope>
    <source>
        <tissue evidence="7">Leaves</tissue>
    </source>
</reference>
<dbReference type="AlphaFoldDB" id="A0A251VJ59"/>
<dbReference type="PANTHER" id="PTHR31232">
    <property type="match status" value="1"/>
</dbReference>
<keyword evidence="3 6" id="KW-0713">Self-incompatibility</keyword>
<proteinExistence type="inferred from homology"/>
<keyword evidence="9" id="KW-1185">Reference proteome</keyword>
<accession>A0A251VJ59</accession>